<dbReference type="GO" id="GO:0005886">
    <property type="term" value="C:plasma membrane"/>
    <property type="evidence" value="ECO:0007669"/>
    <property type="project" value="TreeGrafter"/>
</dbReference>
<evidence type="ECO:0000313" key="15">
    <source>
        <dbReference type="EMBL" id="KAF9582803.1"/>
    </source>
</evidence>
<evidence type="ECO:0008006" key="17">
    <source>
        <dbReference type="Google" id="ProtNLM"/>
    </source>
</evidence>
<feature type="domain" description="Dipeptidylpeptidase IV N-terminal" evidence="14">
    <location>
        <begin position="196"/>
        <end position="569"/>
    </location>
</feature>
<dbReference type="SUPFAM" id="SSF82171">
    <property type="entry name" value="DPP6 N-terminal domain-like"/>
    <property type="match status" value="1"/>
</dbReference>
<comment type="caution">
    <text evidence="15">The sequence shown here is derived from an EMBL/GenBank/DDBJ whole genome shotgun (WGS) entry which is preliminary data.</text>
</comment>
<dbReference type="GO" id="GO:0004177">
    <property type="term" value="F:aminopeptidase activity"/>
    <property type="evidence" value="ECO:0007669"/>
    <property type="project" value="UniProtKB-KW"/>
</dbReference>
<organism evidence="15 16">
    <name type="scientific">Lunasporangiospora selenospora</name>
    <dbReference type="NCBI Taxonomy" id="979761"/>
    <lineage>
        <taxon>Eukaryota</taxon>
        <taxon>Fungi</taxon>
        <taxon>Fungi incertae sedis</taxon>
        <taxon>Mucoromycota</taxon>
        <taxon>Mortierellomycotina</taxon>
        <taxon>Mortierellomycetes</taxon>
        <taxon>Mortierellales</taxon>
        <taxon>Mortierellaceae</taxon>
        <taxon>Lunasporangiospora</taxon>
    </lineage>
</organism>
<dbReference type="Pfam" id="PF00326">
    <property type="entry name" value="Peptidase_S9"/>
    <property type="match status" value="1"/>
</dbReference>
<evidence type="ECO:0000259" key="14">
    <source>
        <dbReference type="Pfam" id="PF00930"/>
    </source>
</evidence>
<dbReference type="PANTHER" id="PTHR11731">
    <property type="entry name" value="PROTEASE FAMILY S9B,C DIPEPTIDYL-PEPTIDASE IV-RELATED"/>
    <property type="match status" value="1"/>
</dbReference>
<evidence type="ECO:0000313" key="16">
    <source>
        <dbReference type="Proteomes" id="UP000780801"/>
    </source>
</evidence>
<keyword evidence="8" id="KW-0735">Signal-anchor</keyword>
<evidence type="ECO:0000259" key="13">
    <source>
        <dbReference type="Pfam" id="PF00326"/>
    </source>
</evidence>
<keyword evidence="11" id="KW-0325">Glycoprotein</keyword>
<dbReference type="InterPro" id="IPR002471">
    <property type="entry name" value="Pept_S9_AS"/>
</dbReference>
<evidence type="ECO:0000256" key="2">
    <source>
        <dbReference type="ARBA" id="ARBA00006150"/>
    </source>
</evidence>
<dbReference type="SUPFAM" id="SSF53474">
    <property type="entry name" value="alpha/beta-Hydrolases"/>
    <property type="match status" value="1"/>
</dbReference>
<evidence type="ECO:0000256" key="11">
    <source>
        <dbReference type="ARBA" id="ARBA00023180"/>
    </source>
</evidence>
<accession>A0A9P6KFC0</accession>
<dbReference type="EMBL" id="JAABOA010000920">
    <property type="protein sequence ID" value="KAF9582803.1"/>
    <property type="molecule type" value="Genomic_DNA"/>
</dbReference>
<feature type="compositionally biased region" description="Basic and acidic residues" evidence="12">
    <location>
        <begin position="81"/>
        <end position="93"/>
    </location>
</feature>
<keyword evidence="7" id="KW-0720">Serine protease</keyword>
<evidence type="ECO:0000256" key="6">
    <source>
        <dbReference type="ARBA" id="ARBA00022801"/>
    </source>
</evidence>
<evidence type="ECO:0000256" key="5">
    <source>
        <dbReference type="ARBA" id="ARBA00022692"/>
    </source>
</evidence>
<sequence length="863" mass="96985">MNIARSPRGGHYTTLAAHDDSDMDELQSVLVTDPDTVSADSVPDAASSSLLRRSAHAFDEAHNNDMDDDDGSSIYSYSSSEQEKQLRPADRRRPLSSSFSSTPPGIAFLLSDKPKEMVDMRPSFGFEDMFNQSFAPKFQALAWMPFGEDGVYSRIDSNGDIILANVGGTEPRVFLPGANVTNANGQAIPFFAFQVSPDEKYVLLSTDRRKQWRHSFNATYYIYNRETYVLTPLLESNSEPGVQHVAWSPVDHNLAYVQNNNLYVYIDFKERRQITFDGNPTIFNGITDWAYEEEVYTGLSALWWSPDGKSIAFLRFDESAVPEYHFPLYMDNQLDAPPYPHDIMMKYPKAGFPIPSVNVHLYNLQAAVTPTALHPLVALNLNQMFAVEDRIVAEVVWATEKADTLLVKVQNRVQNHEKLVLVDPTTMGTKVIREWNAGAEDGGWIDMQQSIQYIPPSKAVPQGGYIDIGNNAGYNHIALYTPVDNPTPKWLTSGEWEVESITFINVKTGFVYYISTEKSSVERHLYSVAMDSANRAALTDVTQQGYFSASFSTGGGYYLLTHRGPDIPWQKVKKVADEKFNINLEENSQLRLVINATQVPTRRWGTVNLDGHECNYMEFLPPGFKPDQKHPVLFQVYGGPGAQIVDTQFQLGFSAVMTSVQRLKYVVVVVDGRGTGFRGRAFRIGVVNQLGKLETEDQIAAGKHWKTLSYTDPDRFAIWGWSYGGFMAAKVTEADSGVFRAAMAVAPVTDFRLYDAIYTERYMNLPSVNAKGYDNTAVTNMTGFANSDFFLAHGTGDDNVHVQNSFVLVDRLTLVGNHRYKSHFFTDSDHRIRAHNADHEIYWKLTENLWEIMGGYVAPAHHH</sequence>
<evidence type="ECO:0000256" key="7">
    <source>
        <dbReference type="ARBA" id="ARBA00022825"/>
    </source>
</evidence>
<keyword evidence="5" id="KW-0812">Transmembrane</keyword>
<dbReference type="PANTHER" id="PTHR11731:SF200">
    <property type="entry name" value="DIPEPTIDYL PEPTIDASE 10, ISOFORM B"/>
    <property type="match status" value="1"/>
</dbReference>
<evidence type="ECO:0000256" key="4">
    <source>
        <dbReference type="ARBA" id="ARBA00022670"/>
    </source>
</evidence>
<keyword evidence="16" id="KW-1185">Reference proteome</keyword>
<keyword evidence="6" id="KW-0378">Hydrolase</keyword>
<dbReference type="PROSITE" id="PS00708">
    <property type="entry name" value="PRO_ENDOPEP_SER"/>
    <property type="match status" value="1"/>
</dbReference>
<keyword evidence="9" id="KW-1133">Transmembrane helix</keyword>
<dbReference type="Proteomes" id="UP000780801">
    <property type="component" value="Unassembled WGS sequence"/>
</dbReference>
<keyword evidence="4" id="KW-0645">Protease</keyword>
<evidence type="ECO:0000256" key="9">
    <source>
        <dbReference type="ARBA" id="ARBA00022989"/>
    </source>
</evidence>
<dbReference type="Pfam" id="PF00930">
    <property type="entry name" value="DPPIV_N"/>
    <property type="match status" value="1"/>
</dbReference>
<dbReference type="InterPro" id="IPR029058">
    <property type="entry name" value="AB_hydrolase_fold"/>
</dbReference>
<dbReference type="InterPro" id="IPR001375">
    <property type="entry name" value="Peptidase_S9_cat"/>
</dbReference>
<dbReference type="GO" id="GO:0004252">
    <property type="term" value="F:serine-type endopeptidase activity"/>
    <property type="evidence" value="ECO:0007669"/>
    <property type="project" value="InterPro"/>
</dbReference>
<dbReference type="GO" id="GO:0006508">
    <property type="term" value="P:proteolysis"/>
    <property type="evidence" value="ECO:0007669"/>
    <property type="project" value="UniProtKB-KW"/>
</dbReference>
<feature type="region of interest" description="Disordered" evidence="12">
    <location>
        <begin position="1"/>
        <end position="20"/>
    </location>
</feature>
<gene>
    <name evidence="15" type="ORF">BGW38_010742</name>
</gene>
<evidence type="ECO:0000256" key="3">
    <source>
        <dbReference type="ARBA" id="ARBA00022438"/>
    </source>
</evidence>
<comment type="similarity">
    <text evidence="2">Belongs to the peptidase S9B family.</text>
</comment>
<dbReference type="InterPro" id="IPR050278">
    <property type="entry name" value="Serine_Prot_S9B/DPPIV"/>
</dbReference>
<evidence type="ECO:0000256" key="8">
    <source>
        <dbReference type="ARBA" id="ARBA00022968"/>
    </source>
</evidence>
<feature type="domain" description="Peptidase S9 prolyl oligopeptidase catalytic" evidence="13">
    <location>
        <begin position="653"/>
        <end position="846"/>
    </location>
</feature>
<dbReference type="GO" id="GO:0008239">
    <property type="term" value="F:dipeptidyl-peptidase activity"/>
    <property type="evidence" value="ECO:0007669"/>
    <property type="project" value="TreeGrafter"/>
</dbReference>
<dbReference type="GO" id="GO:0005774">
    <property type="term" value="C:vacuolar membrane"/>
    <property type="evidence" value="ECO:0007669"/>
    <property type="project" value="UniProtKB-SubCell"/>
</dbReference>
<dbReference type="FunFam" id="3.40.50.1820:FF:000003">
    <property type="entry name" value="Dipeptidyl peptidase 4"/>
    <property type="match status" value="1"/>
</dbReference>
<comment type="subcellular location">
    <subcellularLocation>
        <location evidence="1">Vacuole membrane</location>
        <topology evidence="1">Single-pass type II membrane protein</topology>
    </subcellularLocation>
</comment>
<evidence type="ECO:0000256" key="12">
    <source>
        <dbReference type="SAM" id="MobiDB-lite"/>
    </source>
</evidence>
<dbReference type="Gene3D" id="3.40.50.1820">
    <property type="entry name" value="alpha/beta hydrolase"/>
    <property type="match status" value="1"/>
</dbReference>
<evidence type="ECO:0000256" key="10">
    <source>
        <dbReference type="ARBA" id="ARBA00023136"/>
    </source>
</evidence>
<feature type="region of interest" description="Disordered" evidence="12">
    <location>
        <begin position="60"/>
        <end position="100"/>
    </location>
</feature>
<dbReference type="Gene3D" id="2.140.10.30">
    <property type="entry name" value="Dipeptidylpeptidase IV, N-terminal domain"/>
    <property type="match status" value="1"/>
</dbReference>
<dbReference type="InterPro" id="IPR002469">
    <property type="entry name" value="Peptidase_S9B_N"/>
</dbReference>
<protein>
    <recommendedName>
        <fullName evidence="17">Dipeptidyl-peptidase-4</fullName>
    </recommendedName>
</protein>
<reference evidence="15" key="1">
    <citation type="journal article" date="2020" name="Fungal Divers.">
        <title>Resolving the Mortierellaceae phylogeny through synthesis of multi-gene phylogenetics and phylogenomics.</title>
        <authorList>
            <person name="Vandepol N."/>
            <person name="Liber J."/>
            <person name="Desiro A."/>
            <person name="Na H."/>
            <person name="Kennedy M."/>
            <person name="Barry K."/>
            <person name="Grigoriev I.V."/>
            <person name="Miller A.N."/>
            <person name="O'Donnell K."/>
            <person name="Stajich J.E."/>
            <person name="Bonito G."/>
        </authorList>
    </citation>
    <scope>NUCLEOTIDE SEQUENCE</scope>
    <source>
        <strain evidence="15">KOD1015</strain>
    </source>
</reference>
<keyword evidence="3" id="KW-0031">Aminopeptidase</keyword>
<proteinExistence type="inferred from homology"/>
<evidence type="ECO:0000256" key="1">
    <source>
        <dbReference type="ARBA" id="ARBA00004576"/>
    </source>
</evidence>
<dbReference type="AlphaFoldDB" id="A0A9P6KFC0"/>
<keyword evidence="10" id="KW-0472">Membrane</keyword>
<name>A0A9P6KFC0_9FUNG</name>
<dbReference type="OrthoDB" id="16520at2759"/>